<accession>H0E2J1</accession>
<organism evidence="2 3">
    <name type="scientific">Patulibacter medicamentivorans</name>
    <dbReference type="NCBI Taxonomy" id="1097667"/>
    <lineage>
        <taxon>Bacteria</taxon>
        <taxon>Bacillati</taxon>
        <taxon>Actinomycetota</taxon>
        <taxon>Thermoleophilia</taxon>
        <taxon>Solirubrobacterales</taxon>
        <taxon>Patulibacteraceae</taxon>
        <taxon>Patulibacter</taxon>
    </lineage>
</organism>
<evidence type="ECO:0000256" key="1">
    <source>
        <dbReference type="ARBA" id="ARBA00001962"/>
    </source>
</evidence>
<protein>
    <submittedName>
        <fullName evidence="2">Putative ribonucleoside-diphosphate reductase (Beta chain)</fullName>
    </submittedName>
</protein>
<dbReference type="InterPro" id="IPR009078">
    <property type="entry name" value="Ferritin-like_SF"/>
</dbReference>
<dbReference type="RefSeq" id="WP_007571601.1">
    <property type="nucleotide sequence ID" value="NZ_AGUD01000046.1"/>
</dbReference>
<evidence type="ECO:0000313" key="3">
    <source>
        <dbReference type="Proteomes" id="UP000005143"/>
    </source>
</evidence>
<dbReference type="Gene3D" id="1.10.620.20">
    <property type="entry name" value="Ribonucleotide Reductase, subunit A"/>
    <property type="match status" value="1"/>
</dbReference>
<name>H0E2J1_9ACTN</name>
<dbReference type="InterPro" id="IPR000358">
    <property type="entry name" value="RNR_small_fam"/>
</dbReference>
<gene>
    <name evidence="2" type="ORF">PAI11_10040</name>
</gene>
<reference evidence="2 3" key="1">
    <citation type="journal article" date="2013" name="Biodegradation">
        <title>Quantitative proteomic analysis of ibuprofen-degrading Patulibacter sp. strain I11.</title>
        <authorList>
            <person name="Almeida B."/>
            <person name="Kjeldal H."/>
            <person name="Lolas I."/>
            <person name="Knudsen A.D."/>
            <person name="Carvalho G."/>
            <person name="Nielsen K.L."/>
            <person name="Barreto Crespo M.T."/>
            <person name="Stensballe A."/>
            <person name="Nielsen J.L."/>
        </authorList>
    </citation>
    <scope>NUCLEOTIDE SEQUENCE [LARGE SCALE GENOMIC DNA]</scope>
    <source>
        <strain evidence="2 3">I11</strain>
    </source>
</reference>
<dbReference type="SUPFAM" id="SSF47240">
    <property type="entry name" value="Ferritin-like"/>
    <property type="match status" value="1"/>
</dbReference>
<dbReference type="Pfam" id="PF00268">
    <property type="entry name" value="Ribonuc_red_sm"/>
    <property type="match status" value="1"/>
</dbReference>
<dbReference type="InterPro" id="IPR012348">
    <property type="entry name" value="RNR-like"/>
</dbReference>
<dbReference type="AlphaFoldDB" id="H0E2J1"/>
<dbReference type="Proteomes" id="UP000005143">
    <property type="component" value="Unassembled WGS sequence"/>
</dbReference>
<dbReference type="GO" id="GO:0009263">
    <property type="term" value="P:deoxyribonucleotide biosynthetic process"/>
    <property type="evidence" value="ECO:0007669"/>
    <property type="project" value="InterPro"/>
</dbReference>
<keyword evidence="3" id="KW-1185">Reference proteome</keyword>
<dbReference type="EMBL" id="AGUD01000046">
    <property type="protein sequence ID" value="EHN12101.1"/>
    <property type="molecule type" value="Genomic_DNA"/>
</dbReference>
<dbReference type="GO" id="GO:0016491">
    <property type="term" value="F:oxidoreductase activity"/>
    <property type="evidence" value="ECO:0007669"/>
    <property type="project" value="InterPro"/>
</dbReference>
<evidence type="ECO:0000313" key="2">
    <source>
        <dbReference type="EMBL" id="EHN12101.1"/>
    </source>
</evidence>
<sequence length="249" mass="26962">MSTVARTRLPDYEHLLGISARGSWDPDAIDLHQDLLRWPSLGSRPRRRLLGLLAGFLVGEQAVAEHLAPFALAAEDPRLAAVLRAQHGEEERHARAIERLWAAFATPGQDPRELLDPGFVALFHERLPAIAATVGDQDGPGLGTAVALYHGLLEGVIFLAGQHALVDLATDHALPGLTEIVERIQRDERWHVSLGMRILVDRPDGPAVARRLADEAPAAVAGWGDLVDPALRDDVIAALGRRLRTVGLA</sequence>
<comment type="cofactor">
    <cofactor evidence="1">
        <name>Fe cation</name>
        <dbReference type="ChEBI" id="CHEBI:24875"/>
    </cofactor>
</comment>
<comment type="caution">
    <text evidence="2">The sequence shown here is derived from an EMBL/GenBank/DDBJ whole genome shotgun (WGS) entry which is preliminary data.</text>
</comment>
<proteinExistence type="predicted"/>